<reference evidence="10 11" key="1">
    <citation type="submission" date="2016-04" db="EMBL/GenBank/DDBJ databases">
        <title>Complete Genome Sequence of Halotalea alkalilenta IHB B 13600.</title>
        <authorList>
            <person name="Swarnkar M.K."/>
            <person name="Sharma A."/>
            <person name="Kaushal K."/>
            <person name="Soni R."/>
            <person name="Rana S."/>
            <person name="Singh A.K."/>
            <person name="Gulati A."/>
        </authorList>
    </citation>
    <scope>NUCLEOTIDE SEQUENCE [LARGE SCALE GENOMIC DNA]</scope>
    <source>
        <strain evidence="10 11">IHB B 13600</strain>
    </source>
</reference>
<dbReference type="Pfam" id="PF05958">
    <property type="entry name" value="tRNA_U5-meth_tr"/>
    <property type="match status" value="1"/>
</dbReference>
<evidence type="ECO:0000256" key="4">
    <source>
        <dbReference type="ARBA" id="ARBA00022694"/>
    </source>
</evidence>
<evidence type="ECO:0000256" key="7">
    <source>
        <dbReference type="HAMAP-Rule" id="MF_01011"/>
    </source>
</evidence>
<comment type="catalytic activity">
    <reaction evidence="5 7">
        <text>uridine(341) in tmRNA + S-adenosyl-L-methionine = 5-methyluridine(341) in tmRNA + S-adenosyl-L-homocysteine + H(+)</text>
        <dbReference type="Rhea" id="RHEA:43612"/>
        <dbReference type="Rhea" id="RHEA-COMP:10630"/>
        <dbReference type="Rhea" id="RHEA-COMP:10631"/>
        <dbReference type="ChEBI" id="CHEBI:15378"/>
        <dbReference type="ChEBI" id="CHEBI:57856"/>
        <dbReference type="ChEBI" id="CHEBI:59789"/>
        <dbReference type="ChEBI" id="CHEBI:65315"/>
        <dbReference type="ChEBI" id="CHEBI:74447"/>
    </reaction>
</comment>
<evidence type="ECO:0000256" key="6">
    <source>
        <dbReference type="ARBA" id="ARBA00052788"/>
    </source>
</evidence>
<feature type="binding site" evidence="7 8">
    <location>
        <position position="303"/>
    </location>
    <ligand>
        <name>S-adenosyl-L-methionine</name>
        <dbReference type="ChEBI" id="CHEBI:59789"/>
    </ligand>
</feature>
<sequence>MSVPVVDPALYPQQLEAKRQRITAQFARFEPPALELFASPASHYRMRAEFRIWHQDDDLFYAMFDVDPEDPKRREVIRLERFDVASAKINALMPKLREALLASETLRRRIFQVEFLTTLEGEALVTLIYHRALDEAWEREARVLEETLEARIIGRSRKQRLVLSEEYVTEYLEVAGNRFSYRQIENSFTQPNARIAECMLGWAREVTRPAEGEAKRDLVEFYCGNGHFTIALADNFRRVLGTEISRTSVAAAQHNLADNGIDNAVIARMSSEEFSTALSGARRGRRAEALGLDDYDFSTVLVDPPRAGLDDESCAQVARFDSIVYISCNPETLEANLERLCITHRIERFALFDQFPYTHHCECGVLLQRRG</sequence>
<keyword evidence="1 7" id="KW-0489">Methyltransferase</keyword>
<dbReference type="InterPro" id="IPR029063">
    <property type="entry name" value="SAM-dependent_MTases_sf"/>
</dbReference>
<dbReference type="Gene3D" id="3.40.50.150">
    <property type="entry name" value="Vaccinia Virus protein VP39"/>
    <property type="match status" value="1"/>
</dbReference>
<keyword evidence="2 7" id="KW-0808">Transferase</keyword>
<feature type="binding site" evidence="7 8">
    <location>
        <position position="222"/>
    </location>
    <ligand>
        <name>S-adenosyl-L-methionine</name>
        <dbReference type="ChEBI" id="CHEBI:59789"/>
    </ligand>
</feature>
<dbReference type="InterPro" id="IPR030390">
    <property type="entry name" value="MeTrfase_TrmA_AS"/>
</dbReference>
<keyword evidence="3 7" id="KW-0949">S-adenosyl-L-methionine</keyword>
<feature type="active site" description="Proton acceptor" evidence="7">
    <location>
        <position position="362"/>
    </location>
</feature>
<dbReference type="PANTHER" id="PTHR47790">
    <property type="entry name" value="TRNA/TMRNA (URACIL-C(5))-METHYLTRANSFERASE"/>
    <property type="match status" value="1"/>
</dbReference>
<dbReference type="Proteomes" id="UP000077875">
    <property type="component" value="Chromosome"/>
</dbReference>
<evidence type="ECO:0000313" key="11">
    <source>
        <dbReference type="Proteomes" id="UP000077875"/>
    </source>
</evidence>
<protein>
    <recommendedName>
        <fullName evidence="7">tRNA/tmRNA (uracil-C(5))-methyltransferase</fullName>
        <ecNumber evidence="7">2.1.1.35</ecNumber>
    </recommendedName>
    <alternativeName>
        <fullName evidence="7">tRNA (uracil(54)-C(5))-methyltransferase</fullName>
    </alternativeName>
    <alternativeName>
        <fullName evidence="7">tRNA(m5U54)-methyltransferase</fullName>
        <shortName evidence="7">RUMT</shortName>
    </alternativeName>
    <alternativeName>
        <fullName evidence="7">tmRNA (uracil(341)-C(5))-methyltransferase</fullName>
    </alternativeName>
</protein>
<keyword evidence="4 7" id="KW-0819">tRNA processing</keyword>
<dbReference type="HAMAP" id="MF_01011">
    <property type="entry name" value="RNA_methyltr_TrmA"/>
    <property type="match status" value="1"/>
</dbReference>
<evidence type="ECO:0000256" key="3">
    <source>
        <dbReference type="ARBA" id="ARBA00022691"/>
    </source>
</evidence>
<dbReference type="InterPro" id="IPR010280">
    <property type="entry name" value="U5_MeTrfase_fam"/>
</dbReference>
<dbReference type="NCBIfam" id="TIGR02143">
    <property type="entry name" value="trmA_only"/>
    <property type="match status" value="1"/>
</dbReference>
<dbReference type="AlphaFoldDB" id="A0A172YHQ1"/>
<dbReference type="GO" id="GO:0019843">
    <property type="term" value="F:rRNA binding"/>
    <property type="evidence" value="ECO:0007669"/>
    <property type="project" value="TreeGrafter"/>
</dbReference>
<dbReference type="RefSeq" id="WP_064123523.1">
    <property type="nucleotide sequence ID" value="NZ_CP015243.1"/>
</dbReference>
<feature type="binding site" evidence="7">
    <location>
        <position position="227"/>
    </location>
    <ligand>
        <name>S-adenosyl-L-methionine</name>
        <dbReference type="ChEBI" id="CHEBI:59789"/>
    </ligand>
</feature>
<evidence type="ECO:0000256" key="8">
    <source>
        <dbReference type="PROSITE-ProRule" id="PRU01024"/>
    </source>
</evidence>
<proteinExistence type="inferred from homology"/>
<evidence type="ECO:0000256" key="2">
    <source>
        <dbReference type="ARBA" id="ARBA00022679"/>
    </source>
</evidence>
<evidence type="ECO:0000256" key="9">
    <source>
        <dbReference type="PROSITE-ProRule" id="PRU10015"/>
    </source>
</evidence>
<dbReference type="GO" id="GO:0030697">
    <property type="term" value="F:tRNA (uracil(54)-C5)-methyltransferase activity, S-adenosyl methionine-dependent"/>
    <property type="evidence" value="ECO:0007669"/>
    <property type="project" value="UniProtKB-UniRule"/>
</dbReference>
<feature type="binding site" evidence="7 8">
    <location>
        <position position="190"/>
    </location>
    <ligand>
        <name>S-adenosyl-L-methionine</name>
        <dbReference type="ChEBI" id="CHEBI:59789"/>
    </ligand>
</feature>
<feature type="binding site" evidence="7 8">
    <location>
        <position position="243"/>
    </location>
    <ligand>
        <name>S-adenosyl-L-methionine</name>
        <dbReference type="ChEBI" id="CHEBI:59789"/>
    </ligand>
</feature>
<keyword evidence="11" id="KW-1185">Reference proteome</keyword>
<dbReference type="Gene3D" id="2.40.50.1070">
    <property type="match status" value="1"/>
</dbReference>
<dbReference type="FunFam" id="2.40.50.1070:FF:000001">
    <property type="entry name" value="tRNA/tmRNA (uracil-C(5))-methyltransferase"/>
    <property type="match status" value="1"/>
</dbReference>
<organism evidence="10 11">
    <name type="scientific">Halotalea alkalilenta</name>
    <dbReference type="NCBI Taxonomy" id="376489"/>
    <lineage>
        <taxon>Bacteria</taxon>
        <taxon>Pseudomonadati</taxon>
        <taxon>Pseudomonadota</taxon>
        <taxon>Gammaproteobacteria</taxon>
        <taxon>Oceanospirillales</taxon>
        <taxon>Halomonadaceae</taxon>
        <taxon>Halotalea</taxon>
    </lineage>
</organism>
<dbReference type="STRING" id="376489.A5892_15320"/>
<dbReference type="PROSITE" id="PS01230">
    <property type="entry name" value="TRMA_1"/>
    <property type="match status" value="1"/>
</dbReference>
<dbReference type="InterPro" id="IPR011869">
    <property type="entry name" value="TrmA_MeTrfase"/>
</dbReference>
<dbReference type="EC" id="2.1.1.35" evidence="7"/>
<dbReference type="KEGG" id="haa:A5892_15320"/>
<evidence type="ECO:0000256" key="5">
    <source>
        <dbReference type="ARBA" id="ARBA00051255"/>
    </source>
</evidence>
<dbReference type="PROSITE" id="PS51687">
    <property type="entry name" value="SAM_MT_RNA_M5U"/>
    <property type="match status" value="1"/>
</dbReference>
<gene>
    <name evidence="7" type="primary">trmA</name>
    <name evidence="10" type="ORF">A5892_15320</name>
</gene>
<feature type="active site" evidence="9">
    <location>
        <position position="328"/>
    </location>
</feature>
<dbReference type="GO" id="GO:0000049">
    <property type="term" value="F:tRNA binding"/>
    <property type="evidence" value="ECO:0007669"/>
    <property type="project" value="TreeGrafter"/>
</dbReference>
<dbReference type="EMBL" id="CP015243">
    <property type="protein sequence ID" value="ANF58666.1"/>
    <property type="molecule type" value="Genomic_DNA"/>
</dbReference>
<accession>A0A172YHQ1</accession>
<comment type="function">
    <text evidence="7">Dual-specificity methyltransferase that catalyzes the formation of 5-methyluridine at position 54 (m5U54) in all tRNAs, and that of position 341 (m5U341) in tmRNA (transfer-mRNA).</text>
</comment>
<dbReference type="GO" id="GO:0005829">
    <property type="term" value="C:cytosol"/>
    <property type="evidence" value="ECO:0007669"/>
    <property type="project" value="TreeGrafter"/>
</dbReference>
<comment type="catalytic activity">
    <reaction evidence="6 7">
        <text>uridine(54) in tRNA + S-adenosyl-L-methionine = 5-methyluridine(54) in tRNA + S-adenosyl-L-homocysteine + H(+)</text>
        <dbReference type="Rhea" id="RHEA:42712"/>
        <dbReference type="Rhea" id="RHEA-COMP:10167"/>
        <dbReference type="Rhea" id="RHEA-COMP:10193"/>
        <dbReference type="ChEBI" id="CHEBI:15378"/>
        <dbReference type="ChEBI" id="CHEBI:57856"/>
        <dbReference type="ChEBI" id="CHEBI:59789"/>
        <dbReference type="ChEBI" id="CHEBI:65315"/>
        <dbReference type="ChEBI" id="CHEBI:74447"/>
        <dbReference type="EC" id="2.1.1.35"/>
    </reaction>
</comment>
<name>A0A172YHQ1_9GAMM</name>
<dbReference type="GO" id="GO:0030488">
    <property type="term" value="P:tRNA methylation"/>
    <property type="evidence" value="ECO:0007669"/>
    <property type="project" value="UniProtKB-UniRule"/>
</dbReference>
<evidence type="ECO:0000313" key="10">
    <source>
        <dbReference type="EMBL" id="ANF58666.1"/>
    </source>
</evidence>
<dbReference type="PANTHER" id="PTHR47790:SF2">
    <property type="entry name" value="TRNA_TMRNA (URACIL-C(5))-METHYLTRANSFERASE"/>
    <property type="match status" value="1"/>
</dbReference>
<dbReference type="SUPFAM" id="SSF53335">
    <property type="entry name" value="S-adenosyl-L-methionine-dependent methyltransferases"/>
    <property type="match status" value="1"/>
</dbReference>
<evidence type="ECO:0000256" key="1">
    <source>
        <dbReference type="ARBA" id="ARBA00022603"/>
    </source>
</evidence>
<comment type="similarity">
    <text evidence="7">Belongs to the class I-like SAM-binding methyltransferase superfamily. RNA M5U methyltransferase family. TrmA subfamily.</text>
</comment>
<feature type="active site" description="Nucleophile" evidence="7 8">
    <location>
        <position position="328"/>
    </location>
</feature>
<dbReference type="FunFam" id="3.40.50.150:FF:000012">
    <property type="entry name" value="tRNA/tmRNA (uracil-C(5))-methyltransferase"/>
    <property type="match status" value="1"/>
</dbReference>